<reference evidence="9 10" key="2">
    <citation type="journal article" date="2019" name="Nat. Med.">
        <title>A library of human gut bacterial isolates paired with longitudinal multiomics data enables mechanistic microbiome research.</title>
        <authorList>
            <person name="Poyet M."/>
            <person name="Groussin M."/>
            <person name="Gibbons S.M."/>
            <person name="Avila-Pacheco J."/>
            <person name="Jiang X."/>
            <person name="Kearney S.M."/>
            <person name="Perrotta A.R."/>
            <person name="Berdy B."/>
            <person name="Zhao S."/>
            <person name="Lieberman T.D."/>
            <person name="Swanson P.K."/>
            <person name="Smith M."/>
            <person name="Roesemann S."/>
            <person name="Alexander J.E."/>
            <person name="Rich S.A."/>
            <person name="Livny J."/>
            <person name="Vlamakis H."/>
            <person name="Clish C."/>
            <person name="Bullock K."/>
            <person name="Deik A."/>
            <person name="Scott J."/>
            <person name="Pierce K.A."/>
            <person name="Xavier R.J."/>
            <person name="Alm E.J."/>
        </authorList>
    </citation>
    <scope>NUCLEOTIDE SEQUENCE [LARGE SCALE GENOMIC DNA]</scope>
    <source>
        <strain evidence="3 10">BIOML-A1</strain>
        <strain evidence="4 9">BIOML-A12</strain>
    </source>
</reference>
<evidence type="ECO:0000313" key="7">
    <source>
        <dbReference type="Proteomes" id="UP000095712"/>
    </source>
</evidence>
<evidence type="ECO:0000313" key="6">
    <source>
        <dbReference type="Proteomes" id="UP000095431"/>
    </source>
</evidence>
<dbReference type="InterPro" id="IPR000836">
    <property type="entry name" value="PRTase_dom"/>
</dbReference>
<keyword evidence="2" id="KW-0328">Glycosyltransferase</keyword>
<evidence type="ECO:0000313" key="1">
    <source>
        <dbReference type="EMBL" id="CUO38730.1"/>
    </source>
</evidence>
<accession>A0A174Q1J4</accession>
<evidence type="ECO:0000313" key="2">
    <source>
        <dbReference type="EMBL" id="CUP63969.1"/>
    </source>
</evidence>
<dbReference type="EMBL" id="CZAW01000023">
    <property type="protein sequence ID" value="CUP63969.1"/>
    <property type="molecule type" value="Genomic_DNA"/>
</dbReference>
<dbReference type="CDD" id="cd06223">
    <property type="entry name" value="PRTases_typeI"/>
    <property type="match status" value="1"/>
</dbReference>
<dbReference type="Proteomes" id="UP000095712">
    <property type="component" value="Unassembled WGS sequence"/>
</dbReference>
<dbReference type="RefSeq" id="WP_008707815.1">
    <property type="nucleotide sequence ID" value="NZ_AP031426.1"/>
</dbReference>
<dbReference type="eggNOG" id="COG0461">
    <property type="taxonomic scope" value="Bacteria"/>
</dbReference>
<evidence type="ECO:0000313" key="4">
    <source>
        <dbReference type="EMBL" id="MZS88440.1"/>
    </source>
</evidence>
<dbReference type="GO" id="GO:0016757">
    <property type="term" value="F:glycosyltransferase activity"/>
    <property type="evidence" value="ECO:0007669"/>
    <property type="project" value="UniProtKB-KW"/>
</dbReference>
<evidence type="ECO:0000313" key="9">
    <source>
        <dbReference type="Proteomes" id="UP000477156"/>
    </source>
</evidence>
<dbReference type="SUPFAM" id="SSF53271">
    <property type="entry name" value="PRTase-like"/>
    <property type="match status" value="1"/>
</dbReference>
<reference evidence="5 8" key="3">
    <citation type="submission" date="2019-07" db="EMBL/GenBank/DDBJ databases">
        <authorList>
            <person name="Chang H.-W."/>
            <person name="Raman A."/>
            <person name="Venkatesh S."/>
            <person name="Gehrig J."/>
        </authorList>
    </citation>
    <scope>NUCLEOTIDE SEQUENCE [LARGE SCALE GENOMIC DNA]</scope>
    <source>
        <strain evidence="5">Blautia_wexlerae_LFYP_14</strain>
    </source>
</reference>
<dbReference type="OrthoDB" id="9778142at2"/>
<keyword evidence="2" id="KW-0808">Transferase</keyword>
<evidence type="ECO:0000313" key="8">
    <source>
        <dbReference type="Proteomes" id="UP000366766"/>
    </source>
</evidence>
<evidence type="ECO:0000313" key="10">
    <source>
        <dbReference type="Proteomes" id="UP000477285"/>
    </source>
</evidence>
<dbReference type="Proteomes" id="UP000477285">
    <property type="component" value="Unassembled WGS sequence"/>
</dbReference>
<proteinExistence type="predicted"/>
<reference evidence="6 7" key="1">
    <citation type="submission" date="2015-09" db="EMBL/GenBank/DDBJ databases">
        <authorList>
            <consortium name="Pathogen Informatics"/>
        </authorList>
    </citation>
    <scope>NUCLEOTIDE SEQUENCE [LARGE SCALE GENOMIC DNA]</scope>
    <source>
        <strain evidence="1 6">2789STDY5834863</strain>
        <strain evidence="2 7">2789STDY5834911</strain>
    </source>
</reference>
<dbReference type="EMBL" id="CYZN01000018">
    <property type="protein sequence ID" value="CUO38730.1"/>
    <property type="molecule type" value="Genomic_DNA"/>
</dbReference>
<dbReference type="InterPro" id="IPR029057">
    <property type="entry name" value="PRTase-like"/>
</dbReference>
<dbReference type="Proteomes" id="UP000366766">
    <property type="component" value="Unassembled WGS sequence"/>
</dbReference>
<evidence type="ECO:0000313" key="5">
    <source>
        <dbReference type="EMBL" id="VUX63444.1"/>
    </source>
</evidence>
<gene>
    <name evidence="5" type="ORF">BWLFYP14_00922</name>
    <name evidence="1" type="ORF">ERS852478_02659</name>
    <name evidence="2" type="ORF">ERS852523_02290</name>
    <name evidence="4" type="ORF">GT712_04890</name>
    <name evidence="3" type="ORF">GT728_07060</name>
</gene>
<dbReference type="Gene3D" id="3.40.50.2020">
    <property type="match status" value="1"/>
</dbReference>
<name>A0A174Q1J4_9FIRM</name>
<dbReference type="EMBL" id="WWVF01000007">
    <property type="protein sequence ID" value="MZS88440.1"/>
    <property type="molecule type" value="Genomic_DNA"/>
</dbReference>
<dbReference type="EMBL" id="CABHOF010000025">
    <property type="protein sequence ID" value="VUX63444.1"/>
    <property type="molecule type" value="Genomic_DNA"/>
</dbReference>
<dbReference type="AlphaFoldDB" id="A0A174Q1J4"/>
<dbReference type="Proteomes" id="UP000477156">
    <property type="component" value="Unassembled WGS sequence"/>
</dbReference>
<dbReference type="Proteomes" id="UP000095431">
    <property type="component" value="Unassembled WGS sequence"/>
</dbReference>
<keyword evidence="8" id="KW-1185">Reference proteome</keyword>
<protein>
    <submittedName>
        <fullName evidence="2">Orotate phosphoribosyltransferase</fullName>
    </submittedName>
</protein>
<sequence length="214" mass="23559">MNLENMTKIYARGDSRIQLKVIPGHFVTSQSHITHYLDLTTMKSRTAEAQNIAHELAANYEVSTPVDTIICMDGLEVIGAYLSEELTKAGIFSLNAHQTIYVITPESSNSGQIIFRDNFQPMIKGKNVLILNGSITTGSTLSKAIESILYYGGTIRGIAAIFSRVDSVASLPVYSIFNTKDIPDYHSYSSTKCPMCQRQQKIDAIVSSYGYSAL</sequence>
<dbReference type="EMBL" id="WWVQ01000012">
    <property type="protein sequence ID" value="MZL32965.1"/>
    <property type="molecule type" value="Genomic_DNA"/>
</dbReference>
<organism evidence="2 7">
    <name type="scientific">Blautia wexlerae</name>
    <dbReference type="NCBI Taxonomy" id="418240"/>
    <lineage>
        <taxon>Bacteria</taxon>
        <taxon>Bacillati</taxon>
        <taxon>Bacillota</taxon>
        <taxon>Clostridia</taxon>
        <taxon>Lachnospirales</taxon>
        <taxon>Lachnospiraceae</taxon>
        <taxon>Blautia</taxon>
    </lineage>
</organism>
<evidence type="ECO:0000313" key="3">
    <source>
        <dbReference type="EMBL" id="MZL32965.1"/>
    </source>
</evidence>